<dbReference type="InterPro" id="IPR039722">
    <property type="entry name" value="Upf3"/>
</dbReference>
<dbReference type="PANTHER" id="PTHR13112">
    <property type="entry name" value="UPF3 REGULATOR OF NONSENSE TRANSCRIPTS-LIKE PROTEIN"/>
    <property type="match status" value="1"/>
</dbReference>
<feature type="compositionally biased region" description="Basic and acidic residues" evidence="5">
    <location>
        <begin position="26"/>
        <end position="39"/>
    </location>
</feature>
<feature type="compositionally biased region" description="Acidic residues" evidence="5">
    <location>
        <begin position="401"/>
        <end position="413"/>
    </location>
</feature>
<dbReference type="GO" id="GO:0045727">
    <property type="term" value="P:positive regulation of translation"/>
    <property type="evidence" value="ECO:0007669"/>
    <property type="project" value="TreeGrafter"/>
</dbReference>
<accession>A0AAN8XGZ6</accession>
<dbReference type="SUPFAM" id="SSF54928">
    <property type="entry name" value="RNA-binding domain, RBD"/>
    <property type="match status" value="1"/>
</dbReference>
<evidence type="ECO:0000256" key="2">
    <source>
        <dbReference type="ARBA" id="ARBA00005991"/>
    </source>
</evidence>
<evidence type="ECO:0000313" key="7">
    <source>
        <dbReference type="EMBL" id="KAK7078064.1"/>
    </source>
</evidence>
<keyword evidence="8" id="KW-1185">Reference proteome</keyword>
<dbReference type="InterPro" id="IPR012677">
    <property type="entry name" value="Nucleotide-bd_a/b_plait_sf"/>
</dbReference>
<keyword evidence="4" id="KW-0539">Nucleus</keyword>
<feature type="compositionally biased region" description="Basic and acidic residues" evidence="5">
    <location>
        <begin position="494"/>
        <end position="505"/>
    </location>
</feature>
<dbReference type="GO" id="GO:0003729">
    <property type="term" value="F:mRNA binding"/>
    <property type="evidence" value="ECO:0007669"/>
    <property type="project" value="TreeGrafter"/>
</dbReference>
<evidence type="ECO:0000256" key="5">
    <source>
        <dbReference type="SAM" id="MobiDB-lite"/>
    </source>
</evidence>
<feature type="compositionally biased region" description="Basic and acidic residues" evidence="5">
    <location>
        <begin position="512"/>
        <end position="550"/>
    </location>
</feature>
<name>A0AAN8XGZ6_HALRR</name>
<sequence>MAAYKSNTPNKGSNSKIKSKYGSDVSRNKGSEKSRREKVVTAPTKVIIRRLPPSMTEETFIESVSPLPEHDYFAYVNADSSLGSSAYCRAYINFKNTEDVFTFRDKFDGYVFVDQKGNEHPAMVEYAPFQKIPKRTGMKKKDPRCGSIDEDTDYLAFLESINSPVTITLPPLEAVLEEIQAQDRELRANNGLIKVKTPLLEYIEQRKAEKLRSKEEKKEERRRKELERKRAREEERKKKKEMREHNREMRREQQREGREDRQHHEVKKDKEQKDDNSVKQVLRPERGRDEYVPEGRMEKSKMDRDKERQRRDEERIKMRKEKEKQRREREKEERYRRHEEKPRGREEEKARIREDHGEERQEEKHYGNRPEVSRSKRYSEGRRKEREKEKVKEEKEKEKEAEETEEQEMEIQEEVVKHAEKTVEREERYEEKVSGRKRKDKDPRVDRRIRNKDRPAMALYRPGQSRLSSRMRQDREEGVETSSSSPSPVMPAGDPKKSSAHDIKESSTSSRSDSKEESARGKGDDEEMTDFKDSHLKDDSDVITNDEKLALPEGEQSECLEKETLPLGENDDVCEKPEVHDENDQEHSVEVSEQEKAEENGPDDVPKDVKKYPGVKSMTFRRSVSRE</sequence>
<evidence type="ECO:0000259" key="6">
    <source>
        <dbReference type="Pfam" id="PF03467"/>
    </source>
</evidence>
<dbReference type="InterPro" id="IPR005120">
    <property type="entry name" value="UPF3_dom"/>
</dbReference>
<dbReference type="FunFam" id="3.30.70.330:FF:000717">
    <property type="entry name" value="regulator of nonsense transcripts 3B"/>
    <property type="match status" value="1"/>
</dbReference>
<dbReference type="GO" id="GO:0005737">
    <property type="term" value="C:cytoplasm"/>
    <property type="evidence" value="ECO:0007669"/>
    <property type="project" value="TreeGrafter"/>
</dbReference>
<reference evidence="7 8" key="1">
    <citation type="submission" date="2023-11" db="EMBL/GenBank/DDBJ databases">
        <title>Halocaridina rubra genome assembly.</title>
        <authorList>
            <person name="Smith C."/>
        </authorList>
    </citation>
    <scope>NUCLEOTIDE SEQUENCE [LARGE SCALE GENOMIC DNA]</scope>
    <source>
        <strain evidence="7">EP-1</strain>
        <tissue evidence="7">Whole</tissue>
    </source>
</reference>
<gene>
    <name evidence="7" type="primary">UPF3B</name>
    <name evidence="7" type="ORF">SK128_021780</name>
</gene>
<dbReference type="Gene3D" id="3.30.70.330">
    <property type="match status" value="1"/>
</dbReference>
<comment type="subcellular location">
    <subcellularLocation>
        <location evidence="1">Nucleus</location>
    </subcellularLocation>
</comment>
<feature type="compositionally biased region" description="Basic and acidic residues" evidence="5">
    <location>
        <begin position="414"/>
        <end position="455"/>
    </location>
</feature>
<dbReference type="GO" id="GO:0000184">
    <property type="term" value="P:nuclear-transcribed mRNA catabolic process, nonsense-mediated decay"/>
    <property type="evidence" value="ECO:0007669"/>
    <property type="project" value="UniProtKB-KW"/>
</dbReference>
<evidence type="ECO:0000256" key="3">
    <source>
        <dbReference type="ARBA" id="ARBA00023161"/>
    </source>
</evidence>
<dbReference type="Proteomes" id="UP001381693">
    <property type="component" value="Unassembled WGS sequence"/>
</dbReference>
<feature type="compositionally biased region" description="Basic and acidic residues" evidence="5">
    <location>
        <begin position="209"/>
        <end position="400"/>
    </location>
</feature>
<proteinExistence type="inferred from homology"/>
<dbReference type="EMBL" id="JAXCGZ010008036">
    <property type="protein sequence ID" value="KAK7078064.1"/>
    <property type="molecule type" value="Genomic_DNA"/>
</dbReference>
<evidence type="ECO:0000256" key="4">
    <source>
        <dbReference type="ARBA" id="ARBA00023242"/>
    </source>
</evidence>
<organism evidence="7 8">
    <name type="scientific">Halocaridina rubra</name>
    <name type="common">Hawaiian red shrimp</name>
    <dbReference type="NCBI Taxonomy" id="373956"/>
    <lineage>
        <taxon>Eukaryota</taxon>
        <taxon>Metazoa</taxon>
        <taxon>Ecdysozoa</taxon>
        <taxon>Arthropoda</taxon>
        <taxon>Crustacea</taxon>
        <taxon>Multicrustacea</taxon>
        <taxon>Malacostraca</taxon>
        <taxon>Eumalacostraca</taxon>
        <taxon>Eucarida</taxon>
        <taxon>Decapoda</taxon>
        <taxon>Pleocyemata</taxon>
        <taxon>Caridea</taxon>
        <taxon>Atyoidea</taxon>
        <taxon>Atyidae</taxon>
        <taxon>Halocaridina</taxon>
    </lineage>
</organism>
<dbReference type="CDD" id="cd12455">
    <property type="entry name" value="RRM_like_Smg4_UPF3"/>
    <property type="match status" value="1"/>
</dbReference>
<comment type="caution">
    <text evidence="7">The sequence shown here is derived from an EMBL/GenBank/DDBJ whole genome shotgun (WGS) entry which is preliminary data.</text>
</comment>
<dbReference type="InterPro" id="IPR035979">
    <property type="entry name" value="RBD_domain_sf"/>
</dbReference>
<comment type="similarity">
    <text evidence="2">Belongs to the RENT3 family.</text>
</comment>
<feature type="compositionally biased region" description="Basic and acidic residues" evidence="5">
    <location>
        <begin position="573"/>
        <end position="611"/>
    </location>
</feature>
<feature type="domain" description="UPF3" evidence="6">
    <location>
        <begin position="43"/>
        <end position="208"/>
    </location>
</feature>
<dbReference type="Pfam" id="PF03467">
    <property type="entry name" value="Smg4_UPF3"/>
    <property type="match status" value="1"/>
</dbReference>
<dbReference type="PANTHER" id="PTHR13112:SF0">
    <property type="entry name" value="FI21285P1"/>
    <property type="match status" value="1"/>
</dbReference>
<feature type="region of interest" description="Disordered" evidence="5">
    <location>
        <begin position="209"/>
        <end position="627"/>
    </location>
</feature>
<dbReference type="AlphaFoldDB" id="A0AAN8XGZ6"/>
<evidence type="ECO:0000256" key="1">
    <source>
        <dbReference type="ARBA" id="ARBA00004123"/>
    </source>
</evidence>
<dbReference type="GO" id="GO:0005730">
    <property type="term" value="C:nucleolus"/>
    <property type="evidence" value="ECO:0007669"/>
    <property type="project" value="TreeGrafter"/>
</dbReference>
<evidence type="ECO:0000313" key="8">
    <source>
        <dbReference type="Proteomes" id="UP001381693"/>
    </source>
</evidence>
<feature type="compositionally biased region" description="Polar residues" evidence="5">
    <location>
        <begin position="1"/>
        <end position="16"/>
    </location>
</feature>
<keyword evidence="3" id="KW-0866">Nonsense-mediated mRNA decay</keyword>
<protein>
    <submittedName>
        <fullName evidence="7">Regulator of nonsense transcripts 3B</fullName>
    </submittedName>
</protein>
<feature type="region of interest" description="Disordered" evidence="5">
    <location>
        <begin position="1"/>
        <end position="39"/>
    </location>
</feature>